<feature type="region of interest" description="Disordered" evidence="2">
    <location>
        <begin position="474"/>
        <end position="500"/>
    </location>
</feature>
<feature type="domain" description="U1-type" evidence="3">
    <location>
        <begin position="345"/>
        <end position="379"/>
    </location>
</feature>
<feature type="region of interest" description="Disordered" evidence="2">
    <location>
        <begin position="519"/>
        <end position="566"/>
    </location>
</feature>
<feature type="non-terminal residue" evidence="4">
    <location>
        <position position="1"/>
    </location>
</feature>
<organism evidence="4">
    <name type="scientific">Triatoma dimidiata</name>
    <name type="common">Kissing bug</name>
    <name type="synonym">Meccus dimidiatus</name>
    <dbReference type="NCBI Taxonomy" id="72491"/>
    <lineage>
        <taxon>Eukaryota</taxon>
        <taxon>Metazoa</taxon>
        <taxon>Ecdysozoa</taxon>
        <taxon>Arthropoda</taxon>
        <taxon>Hexapoda</taxon>
        <taxon>Insecta</taxon>
        <taxon>Pterygota</taxon>
        <taxon>Neoptera</taxon>
        <taxon>Paraneoptera</taxon>
        <taxon>Hemiptera</taxon>
        <taxon>Heteroptera</taxon>
        <taxon>Panheteroptera</taxon>
        <taxon>Cimicomorpha</taxon>
        <taxon>Reduviidae</taxon>
        <taxon>Triatominae</taxon>
        <taxon>Triatoma</taxon>
    </lineage>
</organism>
<evidence type="ECO:0000256" key="1">
    <source>
        <dbReference type="SAM" id="Coils"/>
    </source>
</evidence>
<feature type="compositionally biased region" description="Basic and acidic residues" evidence="2">
    <location>
        <begin position="811"/>
        <end position="823"/>
    </location>
</feature>
<feature type="compositionally biased region" description="Basic residues" evidence="2">
    <location>
        <begin position="1129"/>
        <end position="1145"/>
    </location>
</feature>
<evidence type="ECO:0000256" key="2">
    <source>
        <dbReference type="SAM" id="MobiDB-lite"/>
    </source>
</evidence>
<feature type="compositionally biased region" description="Polar residues" evidence="2">
    <location>
        <begin position="689"/>
        <end position="703"/>
    </location>
</feature>
<keyword evidence="1" id="KW-0175">Coiled coil</keyword>
<feature type="compositionally biased region" description="Basic and acidic residues" evidence="2">
    <location>
        <begin position="1146"/>
        <end position="1156"/>
    </location>
</feature>
<feature type="compositionally biased region" description="Low complexity" evidence="2">
    <location>
        <begin position="1066"/>
        <end position="1076"/>
    </location>
</feature>
<feature type="compositionally biased region" description="Low complexity" evidence="2">
    <location>
        <begin position="19"/>
        <end position="37"/>
    </location>
</feature>
<dbReference type="EMBL" id="GECL01003043">
    <property type="protein sequence ID" value="JAP03081.1"/>
    <property type="molecule type" value="Transcribed_RNA"/>
</dbReference>
<feature type="region of interest" description="Disordered" evidence="2">
    <location>
        <begin position="849"/>
        <end position="869"/>
    </location>
</feature>
<protein>
    <submittedName>
        <fullName evidence="4">Putative keke-like motif-containing transcription regulator rlr1/suppressor of sin4</fullName>
    </submittedName>
</protein>
<feature type="compositionally biased region" description="Basic and acidic residues" evidence="2">
    <location>
        <begin position="713"/>
        <end position="790"/>
    </location>
</feature>
<feature type="compositionally biased region" description="Basic residues" evidence="2">
    <location>
        <begin position="1"/>
        <end position="18"/>
    </location>
</feature>
<dbReference type="InterPro" id="IPR055309">
    <property type="entry name" value="Znf318-like"/>
</dbReference>
<feature type="region of interest" description="Disordered" evidence="2">
    <location>
        <begin position="1052"/>
        <end position="1076"/>
    </location>
</feature>
<dbReference type="InterPro" id="IPR003604">
    <property type="entry name" value="Matrin/U1-like-C_Znf_C2H2"/>
</dbReference>
<feature type="region of interest" description="Disordered" evidence="2">
    <location>
        <begin position="632"/>
        <end position="836"/>
    </location>
</feature>
<feature type="compositionally biased region" description="Basic and acidic residues" evidence="2">
    <location>
        <begin position="293"/>
        <end position="314"/>
    </location>
</feature>
<feature type="region of interest" description="Disordered" evidence="2">
    <location>
        <begin position="1"/>
        <end position="96"/>
    </location>
</feature>
<feature type="domain" description="U1-type" evidence="3">
    <location>
        <begin position="418"/>
        <end position="452"/>
    </location>
</feature>
<dbReference type="GO" id="GO:0045892">
    <property type="term" value="P:negative regulation of DNA-templated transcription"/>
    <property type="evidence" value="ECO:0007669"/>
    <property type="project" value="TreeGrafter"/>
</dbReference>
<feature type="compositionally biased region" description="Low complexity" evidence="2">
    <location>
        <begin position="323"/>
        <end position="335"/>
    </location>
</feature>
<feature type="coiled-coil region" evidence="1">
    <location>
        <begin position="215"/>
        <end position="260"/>
    </location>
</feature>
<dbReference type="GO" id="GO:0045893">
    <property type="term" value="P:positive regulation of DNA-templated transcription"/>
    <property type="evidence" value="ECO:0007669"/>
    <property type="project" value="TreeGrafter"/>
</dbReference>
<dbReference type="AlphaFoldDB" id="A0A0V0G4V3"/>
<feature type="region of interest" description="Disordered" evidence="2">
    <location>
        <begin position="1103"/>
        <end position="1177"/>
    </location>
</feature>
<feature type="compositionally biased region" description="Basic and acidic residues" evidence="2">
    <location>
        <begin position="77"/>
        <end position="88"/>
    </location>
</feature>
<sequence length="1200" mass="134935">ERMRRRRSRSSSRGRRSRSSSSSSTGSSSRSSHSSSSRRSDYGRTRSGSRSPKHHSGDKYRSSSSPRSSRSNVDPRYSIKEGVSDHNHGNWYANQTYAPGQEGYAAQPSHMTSSYSANVAGNFNYQNQGFGSNYHQGYQGYESSSYYQAPTSEFPQQSSHDYVGGMQSSSVQASNWDPVVYPDVSKPPPSHISSQSASAVEQELLHQKRTLAKQREDYIKRKISLNRELSRLKDQKRELLQEHSKENERILRENAKLQSEILQKLKSIDNVIEMLSGIIGDAADLPEVIKSVMDKETPKKPDKRRHSDSPDSNHKKISRKTSETPSPSLSESRTSGGVNLVHYDPELHWCPDCDAFPRSMTEYLQHLHSDEHRKATAKTNLDDLPWHKAPFRENSPVFHNDLPNKRIPIRGVQFLKPATAWFCSICKTWLGDLHCAANHLRGQMHSNTYNEFTGQNPHWEVDWITDRMRAYERKCGSDTGGKKSSSGISGGADSSRGGNTALDIASISDQLMQMIANANRQRNDSSEQQSSDSQDADSHVMSKKSKKSKKKKSKKKKKEEDIVPPAAIVKTSSRGKITINLPPIGVASRSPEESEDIAATLLKNQELTKKSKHMEDSPDGLYDNINQAIRGAAAERQKSKSLLPSALSEYGDMNEDDTSFKKSSDYESPRDVKYGPREPPRKEKKGHFGSSSSLPSQSHKNGTSNNNNNSNYRYEKESSRRGEYSYGKERRSEREHYDYGYKEAKSPRSSKERHIYKEKKEQRSSQSKVKESLKSPEHKVKQERETERKPPKIKNMLDKNNSSPEEAAETVFEKRTSESAAKKKDPKKALPKSKLPFIGRMPILKKKVESKSDEIVEEEKKKEEKREGEFNLAEAMARAEAAAAVVNQQILESEAAVPLPKSTLIISKRPRLTEPEVVKKDAVLFKGKVTEDNLTEQDMEIEEDHPKDELHKDFKDALDLLFPEEKKPEDNEEIASAASKEVVAPPEIESTYDVHMMTSQAGTPYDIGMYHPPAATAPQPTADQGQYIGYYDQSMYMHQAAYMMGGYDPNQGMPPQAYPPPVEPNAQYLQQQQQAAAVSMPPPLPVSNNTIVASEQMPGGLVEQASDADEQESTGEEDKDNNYKDGQPMKKKNPLSQRMRRHLKKKAEQAKAKEEENQLMEQPEMEAPPPPTCSYSATVDKSDLAMLGIEEDDITAQSFT</sequence>
<dbReference type="SMART" id="SM00451">
    <property type="entry name" value="ZnF_U1"/>
    <property type="match status" value="2"/>
</dbReference>
<feature type="region of interest" description="Disordered" evidence="2">
    <location>
        <begin position="293"/>
        <end position="337"/>
    </location>
</feature>
<feature type="compositionally biased region" description="Basic and acidic residues" evidence="2">
    <location>
        <begin position="658"/>
        <end position="681"/>
    </location>
</feature>
<dbReference type="GO" id="GO:0008270">
    <property type="term" value="F:zinc ion binding"/>
    <property type="evidence" value="ECO:0007669"/>
    <property type="project" value="InterPro"/>
</dbReference>
<dbReference type="GO" id="GO:0005654">
    <property type="term" value="C:nucleoplasm"/>
    <property type="evidence" value="ECO:0007669"/>
    <property type="project" value="TreeGrafter"/>
</dbReference>
<feature type="compositionally biased region" description="Basic residues" evidence="2">
    <location>
        <begin position="541"/>
        <end position="557"/>
    </location>
</feature>
<name>A0A0V0G4V3_TRIDM</name>
<feature type="compositionally biased region" description="Low complexity" evidence="2">
    <location>
        <begin position="62"/>
        <end position="71"/>
    </location>
</feature>
<feature type="compositionally biased region" description="Low complexity" evidence="2">
    <location>
        <begin position="482"/>
        <end position="498"/>
    </location>
</feature>
<evidence type="ECO:0000313" key="4">
    <source>
        <dbReference type="EMBL" id="JAP03081.1"/>
    </source>
</evidence>
<accession>A0A0V0G4V3</accession>
<proteinExistence type="predicted"/>
<evidence type="ECO:0000259" key="3">
    <source>
        <dbReference type="SMART" id="SM00451"/>
    </source>
</evidence>
<dbReference type="PANTHER" id="PTHR15577">
    <property type="entry name" value="ZINC FINGER CONTAINING PROTEIN"/>
    <property type="match status" value="1"/>
</dbReference>
<feature type="compositionally biased region" description="Acidic residues" evidence="2">
    <location>
        <begin position="1106"/>
        <end position="1119"/>
    </location>
</feature>
<reference evidence="4" key="1">
    <citation type="journal article" date="2018" name="J. Proteomics">
        <title>Exploring the molecular complexity of Triatoma dimidiata sialome.</title>
        <authorList>
            <person name="Santiago P.B."/>
            <person name="de Araujo C.N."/>
            <person name="Charneau S."/>
            <person name="Bastos I.M.D."/>
            <person name="Assumpcao T.C.F."/>
            <person name="Queiroz R.M.L."/>
            <person name="Praca Y.R."/>
            <person name="Cordeiro T.M."/>
            <person name="Garcia C.H.S."/>
            <person name="da Silva I.G."/>
            <person name="Raiol T."/>
            <person name="Motta F.N."/>
            <person name="de Araujo Oliveira J.V."/>
            <person name="de Sousa M.V."/>
            <person name="Ribeiro J.M.C."/>
            <person name="de Santana J.M."/>
        </authorList>
    </citation>
    <scope>NUCLEOTIDE SEQUENCE</scope>
    <source>
        <strain evidence="4">Santander</strain>
        <tissue evidence="4">Salivary glands</tissue>
    </source>
</reference>
<dbReference type="PANTHER" id="PTHR15577:SF2">
    <property type="entry name" value="ZINC FINGER PROTEIN 318"/>
    <property type="match status" value="1"/>
</dbReference>
<dbReference type="GO" id="GO:0003676">
    <property type="term" value="F:nucleic acid binding"/>
    <property type="evidence" value="ECO:0007669"/>
    <property type="project" value="InterPro"/>
</dbReference>